<reference evidence="2" key="2">
    <citation type="submission" date="2020-05" db="UniProtKB">
        <authorList>
            <consortium name="EnsemblMetazoa"/>
        </authorList>
    </citation>
    <scope>IDENTIFICATION</scope>
    <source>
        <strain evidence="2">FAR1</strain>
    </source>
</reference>
<name>A0A182Q1Y0_9DIPT</name>
<sequence length="156" mass="17854">MLCYNCAHFGHTKLRCKQGQVSHYCGVPAHSECASPAVCIHCKGNHNSLDLQCRAIQIVFARLYYDEARKEEQDRKESGDSNSDSVESKRTRNVEVLVNEEVMSEQSYESSDGSSSETNSQEKTPEFQEARRLHPPPLLRDVHLHLLQYQLENYPQ</sequence>
<keyword evidence="3" id="KW-1185">Reference proteome</keyword>
<evidence type="ECO:0000313" key="2">
    <source>
        <dbReference type="EnsemblMetazoa" id="AFAF001479-PA"/>
    </source>
</evidence>
<feature type="region of interest" description="Disordered" evidence="1">
    <location>
        <begin position="70"/>
        <end position="135"/>
    </location>
</feature>
<organism evidence="2 3">
    <name type="scientific">Anopheles farauti</name>
    <dbReference type="NCBI Taxonomy" id="69004"/>
    <lineage>
        <taxon>Eukaryota</taxon>
        <taxon>Metazoa</taxon>
        <taxon>Ecdysozoa</taxon>
        <taxon>Arthropoda</taxon>
        <taxon>Hexapoda</taxon>
        <taxon>Insecta</taxon>
        <taxon>Pterygota</taxon>
        <taxon>Neoptera</taxon>
        <taxon>Endopterygota</taxon>
        <taxon>Diptera</taxon>
        <taxon>Nematocera</taxon>
        <taxon>Culicoidea</taxon>
        <taxon>Culicidae</taxon>
        <taxon>Anophelinae</taxon>
        <taxon>Anopheles</taxon>
    </lineage>
</organism>
<dbReference type="VEuPathDB" id="VectorBase:AFAF001479"/>
<feature type="compositionally biased region" description="Basic and acidic residues" evidence="1">
    <location>
        <begin position="123"/>
        <end position="132"/>
    </location>
</feature>
<dbReference type="AlphaFoldDB" id="A0A182Q1Y0"/>
<feature type="compositionally biased region" description="Low complexity" evidence="1">
    <location>
        <begin position="104"/>
        <end position="122"/>
    </location>
</feature>
<dbReference type="Proteomes" id="UP000075886">
    <property type="component" value="Unassembled WGS sequence"/>
</dbReference>
<dbReference type="EnsemblMetazoa" id="AFAF001479-RA">
    <property type="protein sequence ID" value="AFAF001479-PA"/>
    <property type="gene ID" value="AFAF001479"/>
</dbReference>
<evidence type="ECO:0000256" key="1">
    <source>
        <dbReference type="SAM" id="MobiDB-lite"/>
    </source>
</evidence>
<proteinExistence type="predicted"/>
<feature type="compositionally biased region" description="Basic and acidic residues" evidence="1">
    <location>
        <begin position="70"/>
        <end position="79"/>
    </location>
</feature>
<protein>
    <recommendedName>
        <fullName evidence="4">CCHC-type domain-containing protein</fullName>
    </recommendedName>
</protein>
<reference evidence="3" key="1">
    <citation type="submission" date="2014-01" db="EMBL/GenBank/DDBJ databases">
        <title>The Genome Sequence of Anopheles farauti FAR1 (V2).</title>
        <authorList>
            <consortium name="The Broad Institute Genomics Platform"/>
            <person name="Neafsey D.E."/>
            <person name="Besansky N."/>
            <person name="Howell P."/>
            <person name="Walton C."/>
            <person name="Young S.K."/>
            <person name="Zeng Q."/>
            <person name="Gargeya S."/>
            <person name="Fitzgerald M."/>
            <person name="Haas B."/>
            <person name="Abouelleil A."/>
            <person name="Allen A.W."/>
            <person name="Alvarado L."/>
            <person name="Arachchi H.M."/>
            <person name="Berlin A.M."/>
            <person name="Chapman S.B."/>
            <person name="Gainer-Dewar J."/>
            <person name="Goldberg J."/>
            <person name="Griggs A."/>
            <person name="Gujja S."/>
            <person name="Hansen M."/>
            <person name="Howarth C."/>
            <person name="Imamovic A."/>
            <person name="Ireland A."/>
            <person name="Larimer J."/>
            <person name="McCowan C."/>
            <person name="Murphy C."/>
            <person name="Pearson M."/>
            <person name="Poon T.W."/>
            <person name="Priest M."/>
            <person name="Roberts A."/>
            <person name="Saif S."/>
            <person name="Shea T."/>
            <person name="Sisk P."/>
            <person name="Sykes S."/>
            <person name="Wortman J."/>
            <person name="Nusbaum C."/>
            <person name="Birren B."/>
        </authorList>
    </citation>
    <scope>NUCLEOTIDE SEQUENCE [LARGE SCALE GENOMIC DNA]</scope>
    <source>
        <strain evidence="3">FAR1</strain>
    </source>
</reference>
<accession>A0A182Q1Y0</accession>
<dbReference type="EMBL" id="AXCN02002362">
    <property type="status" value="NOT_ANNOTATED_CDS"/>
    <property type="molecule type" value="Genomic_DNA"/>
</dbReference>
<evidence type="ECO:0008006" key="4">
    <source>
        <dbReference type="Google" id="ProtNLM"/>
    </source>
</evidence>
<evidence type="ECO:0000313" key="3">
    <source>
        <dbReference type="Proteomes" id="UP000075886"/>
    </source>
</evidence>